<dbReference type="NCBIfam" id="NF007080">
    <property type="entry name" value="PRK09533.1"/>
    <property type="match status" value="1"/>
</dbReference>
<keyword evidence="6" id="KW-1185">Reference proteome</keyword>
<dbReference type="GO" id="GO:0006096">
    <property type="term" value="P:glycolytic process"/>
    <property type="evidence" value="ECO:0007669"/>
    <property type="project" value="UniProtKB-UniPathway"/>
</dbReference>
<dbReference type="GO" id="GO:0097367">
    <property type="term" value="F:carbohydrate derivative binding"/>
    <property type="evidence" value="ECO:0007669"/>
    <property type="project" value="InterPro"/>
</dbReference>
<dbReference type="PROSITE" id="PS51463">
    <property type="entry name" value="P_GLUCOSE_ISOMERASE_3"/>
    <property type="match status" value="1"/>
</dbReference>
<dbReference type="GO" id="GO:0005829">
    <property type="term" value="C:cytosol"/>
    <property type="evidence" value="ECO:0007669"/>
    <property type="project" value="TreeGrafter"/>
</dbReference>
<evidence type="ECO:0000313" key="5">
    <source>
        <dbReference type="EMBL" id="ETW95902.1"/>
    </source>
</evidence>
<dbReference type="UniPathway" id="UPA00109">
    <property type="reaction ID" value="UER00181"/>
</dbReference>
<comment type="catalytic activity">
    <reaction evidence="4">
        <text>alpha-D-glucose 6-phosphate = beta-D-fructose 6-phosphate</text>
        <dbReference type="Rhea" id="RHEA:11816"/>
        <dbReference type="ChEBI" id="CHEBI:57634"/>
        <dbReference type="ChEBI" id="CHEBI:58225"/>
        <dbReference type="EC" id="5.3.1.9"/>
    </reaction>
</comment>
<dbReference type="InterPro" id="IPR001672">
    <property type="entry name" value="G6P_Isomerase"/>
</dbReference>
<dbReference type="InterPro" id="IPR046348">
    <property type="entry name" value="SIS_dom_sf"/>
</dbReference>
<keyword evidence="1 4" id="KW-0312">Gluconeogenesis</keyword>
<keyword evidence="2 4" id="KW-0324">Glycolysis</keyword>
<evidence type="ECO:0000313" key="6">
    <source>
        <dbReference type="Proteomes" id="UP000019141"/>
    </source>
</evidence>
<dbReference type="GO" id="GO:0004347">
    <property type="term" value="F:glucose-6-phosphate isomerase activity"/>
    <property type="evidence" value="ECO:0007669"/>
    <property type="project" value="UniProtKB-EC"/>
</dbReference>
<evidence type="ECO:0000256" key="3">
    <source>
        <dbReference type="ARBA" id="ARBA00023235"/>
    </source>
</evidence>
<dbReference type="SUPFAM" id="SSF53697">
    <property type="entry name" value="SIS domain"/>
    <property type="match status" value="1"/>
</dbReference>
<comment type="similarity">
    <text evidence="4">Belongs to the GPI family.</text>
</comment>
<comment type="pathway">
    <text evidence="4">Carbohydrate degradation; glycolysis; D-glyceraldehyde 3-phosphate and glycerone phosphate from D-glucose: step 2/4.</text>
</comment>
<dbReference type="AlphaFoldDB" id="W4LD37"/>
<dbReference type="Pfam" id="PF00342">
    <property type="entry name" value="PGI"/>
    <property type="match status" value="1"/>
</dbReference>
<reference evidence="5 6" key="1">
    <citation type="journal article" date="2014" name="Nature">
        <title>An environmental bacterial taxon with a large and distinct metabolic repertoire.</title>
        <authorList>
            <person name="Wilson M.C."/>
            <person name="Mori T."/>
            <person name="Ruckert C."/>
            <person name="Uria A.R."/>
            <person name="Helf M.J."/>
            <person name="Takada K."/>
            <person name="Gernert C."/>
            <person name="Steffens U.A."/>
            <person name="Heycke N."/>
            <person name="Schmitt S."/>
            <person name="Rinke C."/>
            <person name="Helfrich E.J."/>
            <person name="Brachmann A.O."/>
            <person name="Gurgui C."/>
            <person name="Wakimoto T."/>
            <person name="Kracht M."/>
            <person name="Crusemann M."/>
            <person name="Hentschel U."/>
            <person name="Abe I."/>
            <person name="Matsunaga S."/>
            <person name="Kalinowski J."/>
            <person name="Takeyama H."/>
            <person name="Piel J."/>
        </authorList>
    </citation>
    <scope>NUCLEOTIDE SEQUENCE [LARGE SCALE GENOMIC DNA]</scope>
    <source>
        <strain evidence="6">TSY1</strain>
    </source>
</reference>
<evidence type="ECO:0000256" key="2">
    <source>
        <dbReference type="ARBA" id="ARBA00023152"/>
    </source>
</evidence>
<dbReference type="Gene3D" id="3.40.50.10490">
    <property type="entry name" value="Glucose-6-phosphate isomerase like protein, domain 1"/>
    <property type="match status" value="3"/>
</dbReference>
<evidence type="ECO:0000256" key="1">
    <source>
        <dbReference type="ARBA" id="ARBA00022432"/>
    </source>
</evidence>
<organism evidence="5 6">
    <name type="scientific">Entotheonella factor</name>
    <dbReference type="NCBI Taxonomy" id="1429438"/>
    <lineage>
        <taxon>Bacteria</taxon>
        <taxon>Pseudomonadati</taxon>
        <taxon>Nitrospinota/Tectimicrobiota group</taxon>
        <taxon>Candidatus Tectimicrobiota</taxon>
        <taxon>Candidatus Entotheonellia</taxon>
        <taxon>Candidatus Entotheonellales</taxon>
        <taxon>Candidatus Entotheonellaceae</taxon>
        <taxon>Candidatus Entotheonella</taxon>
    </lineage>
</organism>
<keyword evidence="3 4" id="KW-0413">Isomerase</keyword>
<dbReference type="HOGENOM" id="CLU_036298_0_0_7"/>
<dbReference type="PANTHER" id="PTHR11469">
    <property type="entry name" value="GLUCOSE-6-PHOSPHATE ISOMERASE"/>
    <property type="match status" value="1"/>
</dbReference>
<accession>W4LD37</accession>
<dbReference type="EMBL" id="AZHW01000859">
    <property type="protein sequence ID" value="ETW95902.1"/>
    <property type="molecule type" value="Genomic_DNA"/>
</dbReference>
<sequence length="585" mass="62834">MHSSQPSSNDFSLETLSLPGDLPGQVESTLAEWQAAGHVQRLWDGDASLWTGTDEAAWLGWLTIVDEQIADPHHLRTLADDVKSAGMTHALLLGMGGSSLAPEVLNMTFGEVNGWPQLHVLDSTDPAQIRAFAGRVDLAKTLVMVASKSGSTLEPNILKQYFFERVKEAVGADQAGSRFIAITDPGSQLDRLAQQEQFRHIFYGVPSIGGRYSALSNFGMVPAVVMGLDAVRLLERAQAMVRACSAEVAALENPGVRLGVALGKLANHGRDKITLIASPPLWDLGAWLEQLLAESTGKIGKGLIPVDREALGAPDVYGEDRVFVYIRLASAPDAAQDAAVDALEHAGQAVIRIPIADIEALGQEFYRWEVATAVAGAVLGINPFDQPDVEASKVVTRELTSAYEATGALPPETPLLEADGIMLYTDPQNAAALNKAVGDHPSLVDYLRAHLQRVQPGDYVAILAYLHMCSDHEAHLQSIRHLVRNTQHVATCLGFGPRFLHSTGQAYKGGPNSGVFLQITCDEANDVHVPGQQYTFGIVKAAQARGDFEVLADRHRRALRVHLGPDVRQGLAALEAAVRQALGAT</sequence>
<dbReference type="GO" id="GO:0051156">
    <property type="term" value="P:glucose 6-phosphate metabolic process"/>
    <property type="evidence" value="ECO:0007669"/>
    <property type="project" value="TreeGrafter"/>
</dbReference>
<name>W4LD37_ENTF1</name>
<dbReference type="PANTHER" id="PTHR11469:SF1">
    <property type="entry name" value="GLUCOSE-6-PHOSPHATE ISOMERASE"/>
    <property type="match status" value="1"/>
</dbReference>
<proteinExistence type="inferred from homology"/>
<dbReference type="PRINTS" id="PR00662">
    <property type="entry name" value="G6PISOMERASE"/>
</dbReference>
<protein>
    <recommendedName>
        <fullName evidence="4">Glucose-6-phosphate isomerase</fullName>
        <ecNumber evidence="4">5.3.1.9</ecNumber>
    </recommendedName>
</protein>
<dbReference type="PATRIC" id="fig|1429438.4.peg.5476"/>
<dbReference type="GO" id="GO:0048029">
    <property type="term" value="F:monosaccharide binding"/>
    <property type="evidence" value="ECO:0007669"/>
    <property type="project" value="TreeGrafter"/>
</dbReference>
<evidence type="ECO:0000256" key="4">
    <source>
        <dbReference type="RuleBase" id="RU000612"/>
    </source>
</evidence>
<dbReference type="Proteomes" id="UP000019141">
    <property type="component" value="Unassembled WGS sequence"/>
</dbReference>
<dbReference type="GO" id="GO:0006094">
    <property type="term" value="P:gluconeogenesis"/>
    <property type="evidence" value="ECO:0007669"/>
    <property type="project" value="UniProtKB-KW"/>
</dbReference>
<dbReference type="EC" id="5.3.1.9" evidence="4"/>
<comment type="caution">
    <text evidence="5">The sequence shown here is derived from an EMBL/GenBank/DDBJ whole genome shotgun (WGS) entry which is preliminary data.</text>
</comment>
<gene>
    <name evidence="5" type="ORF">ETSY1_28740</name>
</gene>